<evidence type="ECO:0000313" key="3">
    <source>
        <dbReference type="Proteomes" id="UP000319411"/>
    </source>
</evidence>
<dbReference type="OrthoDB" id="6154241at2"/>
<dbReference type="Pfam" id="PF14897">
    <property type="entry name" value="EpsG"/>
    <property type="match status" value="1"/>
</dbReference>
<evidence type="ECO:0000256" key="1">
    <source>
        <dbReference type="SAM" id="Phobius"/>
    </source>
</evidence>
<feature type="transmembrane region" description="Helical" evidence="1">
    <location>
        <begin position="297"/>
        <end position="313"/>
    </location>
</feature>
<name>A0A518XHW2_9GAMM</name>
<keyword evidence="1" id="KW-0472">Membrane</keyword>
<accession>A0A518XHW2</accession>
<dbReference type="PROSITE" id="PS51257">
    <property type="entry name" value="PROKAR_LIPOPROTEIN"/>
    <property type="match status" value="1"/>
</dbReference>
<dbReference type="AlphaFoldDB" id="A0A518XHW2"/>
<feature type="transmembrane region" description="Helical" evidence="1">
    <location>
        <begin position="320"/>
        <end position="338"/>
    </location>
</feature>
<feature type="transmembrane region" description="Helical" evidence="1">
    <location>
        <begin position="240"/>
        <end position="257"/>
    </location>
</feature>
<evidence type="ECO:0000313" key="2">
    <source>
        <dbReference type="EMBL" id="QDY43758.1"/>
    </source>
</evidence>
<keyword evidence="2" id="KW-0614">Plasmid</keyword>
<feature type="transmembrane region" description="Helical" evidence="1">
    <location>
        <begin position="97"/>
        <end position="116"/>
    </location>
</feature>
<feature type="transmembrane region" description="Helical" evidence="1">
    <location>
        <begin position="123"/>
        <end position="140"/>
    </location>
</feature>
<sequence length="356" mass="40604">MSIRQSCNMLPYLIASCLCFCFICVQQKTLRSRAVVIPLAILTLPAALRNYTVGTDSVVYSREFRFPYRHYSFEWNPEIEKGYQWVILLLKSLHSDYAVYFMTMAVLCIAPVLLVLKKRSPHYFLSVYVFVTFGLYFALYNQVRQAIAMGICFIAIKYLVEKKAVKYALLIALASQFHISALLLLGFYFLCHLRVRLELKVAAIFLIGLSVTSLVIAFMAAGNGRYQHYTLAAASGKNGLMTVLLYVAIALGLYIYGRKLRKRSEEYRVLECSYLCGIAALIPVAMLGTDPAGPQRIAQYFVYYLMLLIPMVLKEINRRWLTLCFCLGAYAYFLLLMANNIGGIYPWKINDAFNLF</sequence>
<feature type="transmembrane region" description="Helical" evidence="1">
    <location>
        <begin position="167"/>
        <end position="189"/>
    </location>
</feature>
<keyword evidence="1" id="KW-0812">Transmembrane</keyword>
<dbReference type="KEGG" id="pdis:D8B20_17630"/>
<feature type="transmembrane region" description="Helical" evidence="1">
    <location>
        <begin position="269"/>
        <end position="285"/>
    </location>
</feature>
<keyword evidence="3" id="KW-1185">Reference proteome</keyword>
<gene>
    <name evidence="2" type="ORF">D8B20_17630</name>
</gene>
<dbReference type="InterPro" id="IPR049458">
    <property type="entry name" value="EpsG-like"/>
</dbReference>
<dbReference type="Proteomes" id="UP000319411">
    <property type="component" value="Plasmid unnamed1"/>
</dbReference>
<reference evidence="2 3" key="1">
    <citation type="submission" date="2018-10" db="EMBL/GenBank/DDBJ databases">
        <title>Genome Sequencing of Pantoea dispersa DSM 32899.</title>
        <authorList>
            <person name="Nawrath M."/>
            <person name="Ottenheim C."/>
            <person name="Wilm A."/>
            <person name="Zimmermann W."/>
            <person name="Wu J.C."/>
        </authorList>
    </citation>
    <scope>NUCLEOTIDE SEQUENCE [LARGE SCALE GENOMIC DNA]</scope>
    <source>
        <strain evidence="2 3">DSM 32899</strain>
        <plasmid evidence="2 3">unnamed1</plasmid>
    </source>
</reference>
<protein>
    <submittedName>
        <fullName evidence="2">EpsG family protein</fullName>
    </submittedName>
</protein>
<proteinExistence type="predicted"/>
<geneLocation type="plasmid" evidence="2 3">
    <name>unnamed1</name>
</geneLocation>
<dbReference type="EMBL" id="CP032703">
    <property type="protein sequence ID" value="QDY43758.1"/>
    <property type="molecule type" value="Genomic_DNA"/>
</dbReference>
<keyword evidence="1" id="KW-1133">Transmembrane helix</keyword>
<organism evidence="2 3">
    <name type="scientific">Candidatus Pantoea soli</name>
    <dbReference type="NCBI Taxonomy" id="3098669"/>
    <lineage>
        <taxon>Bacteria</taxon>
        <taxon>Pseudomonadati</taxon>
        <taxon>Pseudomonadota</taxon>
        <taxon>Gammaproteobacteria</taxon>
        <taxon>Enterobacterales</taxon>
        <taxon>Erwiniaceae</taxon>
        <taxon>Pantoea</taxon>
    </lineage>
</organism>
<feature type="transmembrane region" description="Helical" evidence="1">
    <location>
        <begin position="201"/>
        <end position="220"/>
    </location>
</feature>